<evidence type="ECO:0000313" key="2">
    <source>
        <dbReference type="Proteomes" id="UP000002774"/>
    </source>
</evidence>
<keyword evidence="2" id="KW-1185">Reference proteome</keyword>
<name>H1YBI0_9SPHI</name>
<dbReference type="EMBL" id="CM001403">
    <property type="protein sequence ID" value="EHQ25051.1"/>
    <property type="molecule type" value="Genomic_DNA"/>
</dbReference>
<reference evidence="1" key="1">
    <citation type="submission" date="2011-09" db="EMBL/GenBank/DDBJ databases">
        <title>The permanent draft genome of Mucilaginibacter paludis DSM 18603.</title>
        <authorList>
            <consortium name="US DOE Joint Genome Institute (JGI-PGF)"/>
            <person name="Lucas S."/>
            <person name="Han J."/>
            <person name="Lapidus A."/>
            <person name="Bruce D."/>
            <person name="Goodwin L."/>
            <person name="Pitluck S."/>
            <person name="Peters L."/>
            <person name="Kyrpides N."/>
            <person name="Mavromatis K."/>
            <person name="Ivanova N."/>
            <person name="Mikhailova N."/>
            <person name="Held B."/>
            <person name="Detter J.C."/>
            <person name="Tapia R."/>
            <person name="Han C."/>
            <person name="Land M."/>
            <person name="Hauser L."/>
            <person name="Markowitz V."/>
            <person name="Cheng J.-F."/>
            <person name="Hugenholtz P."/>
            <person name="Woyke T."/>
            <person name="Wu D."/>
            <person name="Tindall B."/>
            <person name="Brambilla E."/>
            <person name="Klenk H.-P."/>
            <person name="Eisen J.A."/>
        </authorList>
    </citation>
    <scope>NUCLEOTIDE SEQUENCE [LARGE SCALE GENOMIC DNA]</scope>
    <source>
        <strain evidence="1">DSM 18603</strain>
    </source>
</reference>
<sequence length="237" mass="27797">MTHEPINQWNNFLEKIRARFEDTLVYAKETVLSSLEKNQYDYYGSFRTLKAIQQQIYTDVIQKVSDTWQNQVEPLLRSTTVNWAAELKKAHNVSEEMNRQLALWVYITEGQLSLKYYDYAIQLINGDFNCSQCNSPLSVKKDFFNAQYIVCSYCQAVNTFEPETKYVTIGWNVVDNIAALYALNEYKLMLKAQSGDDYTNAQRKYYERYFEERVKLMPHTAASKTKDIELAIKKQSN</sequence>
<protein>
    <submittedName>
        <fullName evidence="1">Uncharacterized protein</fullName>
    </submittedName>
</protein>
<dbReference type="HOGENOM" id="CLU_1076428_0_0_10"/>
<accession>H1YBI0</accession>
<dbReference type="RefSeq" id="WP_008504674.1">
    <property type="nucleotide sequence ID" value="NZ_CM001403.1"/>
</dbReference>
<dbReference type="eggNOG" id="ENOG5033NEK">
    <property type="taxonomic scope" value="Bacteria"/>
</dbReference>
<organism evidence="1 2">
    <name type="scientific">Mucilaginibacter paludis DSM 18603</name>
    <dbReference type="NCBI Taxonomy" id="714943"/>
    <lineage>
        <taxon>Bacteria</taxon>
        <taxon>Pseudomonadati</taxon>
        <taxon>Bacteroidota</taxon>
        <taxon>Sphingobacteriia</taxon>
        <taxon>Sphingobacteriales</taxon>
        <taxon>Sphingobacteriaceae</taxon>
        <taxon>Mucilaginibacter</taxon>
    </lineage>
</organism>
<evidence type="ECO:0000313" key="1">
    <source>
        <dbReference type="EMBL" id="EHQ25051.1"/>
    </source>
</evidence>
<dbReference type="STRING" id="714943.Mucpa_0870"/>
<proteinExistence type="predicted"/>
<gene>
    <name evidence="1" type="ORF">Mucpa_0870</name>
</gene>
<dbReference type="Proteomes" id="UP000002774">
    <property type="component" value="Chromosome"/>
</dbReference>
<dbReference type="AlphaFoldDB" id="H1YBI0"/>